<organism evidence="2 3">
    <name type="scientific">Salvia divinorum</name>
    <name type="common">Maria pastora</name>
    <name type="synonym">Diviner's sage</name>
    <dbReference type="NCBI Taxonomy" id="28513"/>
    <lineage>
        <taxon>Eukaryota</taxon>
        <taxon>Viridiplantae</taxon>
        <taxon>Streptophyta</taxon>
        <taxon>Embryophyta</taxon>
        <taxon>Tracheophyta</taxon>
        <taxon>Spermatophyta</taxon>
        <taxon>Magnoliopsida</taxon>
        <taxon>eudicotyledons</taxon>
        <taxon>Gunneridae</taxon>
        <taxon>Pentapetalae</taxon>
        <taxon>asterids</taxon>
        <taxon>lamiids</taxon>
        <taxon>Lamiales</taxon>
        <taxon>Lamiaceae</taxon>
        <taxon>Nepetoideae</taxon>
        <taxon>Mentheae</taxon>
        <taxon>Salviinae</taxon>
        <taxon>Salvia</taxon>
        <taxon>Salvia subgen. Calosphace</taxon>
    </lineage>
</organism>
<dbReference type="EMBL" id="JBEAFC010000007">
    <property type="protein sequence ID" value="KAL1547819.1"/>
    <property type="molecule type" value="Genomic_DNA"/>
</dbReference>
<dbReference type="Pfam" id="PF05132">
    <property type="entry name" value="RNA_pol_Rpc4"/>
    <property type="match status" value="1"/>
</dbReference>
<comment type="caution">
    <text evidence="2">The sequence shown here is derived from an EMBL/GenBank/DDBJ whole genome shotgun (WGS) entry which is preliminary data.</text>
</comment>
<gene>
    <name evidence="2" type="ORF">AAHA92_16130</name>
</gene>
<proteinExistence type="predicted"/>
<dbReference type="AlphaFoldDB" id="A0ABD1GUJ4"/>
<evidence type="ECO:0000313" key="2">
    <source>
        <dbReference type="EMBL" id="KAL1547819.1"/>
    </source>
</evidence>
<feature type="region of interest" description="Disordered" evidence="1">
    <location>
        <begin position="78"/>
        <end position="101"/>
    </location>
</feature>
<feature type="region of interest" description="Disordered" evidence="1">
    <location>
        <begin position="1"/>
        <end position="27"/>
    </location>
</feature>
<keyword evidence="3" id="KW-1185">Reference proteome</keyword>
<dbReference type="PANTHER" id="PTHR13408">
    <property type="entry name" value="DNA-DIRECTED RNA POLYMERASE III"/>
    <property type="match status" value="1"/>
</dbReference>
<dbReference type="PANTHER" id="PTHR13408:SF12">
    <property type="entry name" value="DNA-DIRECTED RNA POLYMERASE III SUBUNIT RPC4-RELATED"/>
    <property type="match status" value="1"/>
</dbReference>
<name>A0ABD1GUJ4_SALDI</name>
<dbReference type="InterPro" id="IPR007811">
    <property type="entry name" value="RPC4"/>
</dbReference>
<feature type="compositionally biased region" description="Polar residues" evidence="1">
    <location>
        <begin position="187"/>
        <end position="212"/>
    </location>
</feature>
<sequence>MDLDPLDGPAKAPRKVKYRPKAPVKKVKKEVLPKVEKEEDGIDEAKAEHLLRRLHETSSGRRKPEKKAPLAQVAFGVGEASTFKSHRPSNGTSSDGKSLERIPKVGKEYKEPWNYFTNYPVTLPIRSPCAGNPELLDREEFDGDEGTPVPEEHATNAAQELGLLDKSLENDMFFLQLPKMLPGIAQSADSEVQNNGNPSRGRGESQNLSTLDSLPEGKIGKMLVYKSGAVKLKIGDTLYNVSAGMNCMFAQDVFAINAEKKLCCNLGKLNKRAVATLDIDSMLQGMAD</sequence>
<feature type="compositionally biased region" description="Basic residues" evidence="1">
    <location>
        <begin position="12"/>
        <end position="27"/>
    </location>
</feature>
<evidence type="ECO:0008006" key="4">
    <source>
        <dbReference type="Google" id="ProtNLM"/>
    </source>
</evidence>
<evidence type="ECO:0000313" key="3">
    <source>
        <dbReference type="Proteomes" id="UP001567538"/>
    </source>
</evidence>
<feature type="region of interest" description="Disordered" evidence="1">
    <location>
        <begin position="187"/>
        <end position="213"/>
    </location>
</feature>
<dbReference type="Proteomes" id="UP001567538">
    <property type="component" value="Unassembled WGS sequence"/>
</dbReference>
<protein>
    <recommendedName>
        <fullName evidence="4">DNA-directed RNA polymerase III subunit RPC4</fullName>
    </recommendedName>
</protein>
<accession>A0ABD1GUJ4</accession>
<reference evidence="2 3" key="1">
    <citation type="submission" date="2024-06" db="EMBL/GenBank/DDBJ databases">
        <title>A chromosome level genome sequence of Diviner's sage (Salvia divinorum).</title>
        <authorList>
            <person name="Ford S.A."/>
            <person name="Ro D.-K."/>
            <person name="Ness R.W."/>
            <person name="Phillips M.A."/>
        </authorList>
    </citation>
    <scope>NUCLEOTIDE SEQUENCE [LARGE SCALE GENOMIC DNA]</scope>
    <source>
        <strain evidence="2">SAF-2024a</strain>
        <tissue evidence="2">Leaf</tissue>
    </source>
</reference>
<evidence type="ECO:0000256" key="1">
    <source>
        <dbReference type="SAM" id="MobiDB-lite"/>
    </source>
</evidence>